<dbReference type="Proteomes" id="UP000824469">
    <property type="component" value="Unassembled WGS sequence"/>
</dbReference>
<accession>A0AA38FD52</accession>
<keyword evidence="3 8" id="KW-0964">Secreted</keyword>
<organism evidence="9 10">
    <name type="scientific">Taxus chinensis</name>
    <name type="common">Chinese yew</name>
    <name type="synonym">Taxus wallichiana var. chinensis</name>
    <dbReference type="NCBI Taxonomy" id="29808"/>
    <lineage>
        <taxon>Eukaryota</taxon>
        <taxon>Viridiplantae</taxon>
        <taxon>Streptophyta</taxon>
        <taxon>Embryophyta</taxon>
        <taxon>Tracheophyta</taxon>
        <taxon>Spermatophyta</taxon>
        <taxon>Pinopsida</taxon>
        <taxon>Pinidae</taxon>
        <taxon>Conifers II</taxon>
        <taxon>Cupressales</taxon>
        <taxon>Taxaceae</taxon>
        <taxon>Taxus</taxon>
    </lineage>
</organism>
<evidence type="ECO:0000256" key="3">
    <source>
        <dbReference type="ARBA" id="ARBA00022525"/>
    </source>
</evidence>
<dbReference type="GO" id="GO:0005576">
    <property type="term" value="C:extracellular region"/>
    <property type="evidence" value="ECO:0007669"/>
    <property type="project" value="UniProtKB-SubCell"/>
</dbReference>
<comment type="PTM">
    <text evidence="8">Sulfation is important for activity and for the binding to a putative membrane receptor.</text>
</comment>
<evidence type="ECO:0000256" key="4">
    <source>
        <dbReference type="ARBA" id="ARBA00022641"/>
    </source>
</evidence>
<name>A0AA38FD52_TAXCH</name>
<dbReference type="GO" id="GO:0008083">
    <property type="term" value="F:growth factor activity"/>
    <property type="evidence" value="ECO:0007669"/>
    <property type="project" value="UniProtKB-UniRule"/>
</dbReference>
<feature type="chain" id="PRO_5041483215" description="Phytosulfokine" evidence="8">
    <location>
        <begin position="29"/>
        <end position="107"/>
    </location>
</feature>
<comment type="subcellular location">
    <subcellularLocation>
        <location evidence="1 8">Secreted</location>
    </subcellularLocation>
</comment>
<proteinExistence type="inferred from homology"/>
<keyword evidence="6 8" id="KW-0221">Differentiation</keyword>
<dbReference type="PANTHER" id="PTHR33285:SF55">
    <property type="entry name" value="PHYTOSULFOKINES 3"/>
    <property type="match status" value="1"/>
</dbReference>
<comment type="similarity">
    <text evidence="2 8">Belongs to the phytosulfokine family.</text>
</comment>
<evidence type="ECO:0000256" key="5">
    <source>
        <dbReference type="ARBA" id="ARBA00022729"/>
    </source>
</evidence>
<dbReference type="Pfam" id="PF06404">
    <property type="entry name" value="PSK"/>
    <property type="match status" value="1"/>
</dbReference>
<evidence type="ECO:0000313" key="10">
    <source>
        <dbReference type="Proteomes" id="UP000824469"/>
    </source>
</evidence>
<keyword evidence="8" id="KW-0217">Developmental protein</keyword>
<comment type="function">
    <text evidence="8">Promotes plant cell differentiation, organogenesis and somatic embryogenesis as well as cell proliferation.</text>
</comment>
<comment type="caution">
    <text evidence="9">The sequence shown here is derived from an EMBL/GenBank/DDBJ whole genome shotgun (WGS) entry which is preliminary data.</text>
</comment>
<dbReference type="AlphaFoldDB" id="A0AA38FD52"/>
<evidence type="ECO:0000256" key="8">
    <source>
        <dbReference type="RuleBase" id="RU368031"/>
    </source>
</evidence>
<feature type="signal peptide" evidence="8">
    <location>
        <begin position="1"/>
        <end position="28"/>
    </location>
</feature>
<evidence type="ECO:0000313" key="9">
    <source>
        <dbReference type="EMBL" id="KAH9297357.1"/>
    </source>
</evidence>
<evidence type="ECO:0000256" key="7">
    <source>
        <dbReference type="ARBA" id="ARBA00023030"/>
    </source>
</evidence>
<gene>
    <name evidence="9" type="ORF">KI387_029039</name>
</gene>
<comment type="PTM">
    <text evidence="8">PSK-alpha is produced by endopeptidase digestion. PSK-beta is produced from PSK-alpha by exopeptidase digestion.</text>
</comment>
<dbReference type="GO" id="GO:0030154">
    <property type="term" value="P:cell differentiation"/>
    <property type="evidence" value="ECO:0007669"/>
    <property type="project" value="UniProtKB-UniRule"/>
</dbReference>
<evidence type="ECO:0000256" key="6">
    <source>
        <dbReference type="ARBA" id="ARBA00022782"/>
    </source>
</evidence>
<dbReference type="InterPro" id="IPR009438">
    <property type="entry name" value="Phytosulfokine"/>
</dbReference>
<keyword evidence="10" id="KW-1185">Reference proteome</keyword>
<dbReference type="GO" id="GO:0008283">
    <property type="term" value="P:cell population proliferation"/>
    <property type="evidence" value="ECO:0007669"/>
    <property type="project" value="UniProtKB-UniRule"/>
</dbReference>
<keyword evidence="4 8" id="KW-0765">Sulfation</keyword>
<dbReference type="EMBL" id="JAHRHJ020000010">
    <property type="protein sequence ID" value="KAH9297357.1"/>
    <property type="molecule type" value="Genomic_DNA"/>
</dbReference>
<evidence type="ECO:0000256" key="2">
    <source>
        <dbReference type="ARBA" id="ARBA00010781"/>
    </source>
</evidence>
<keyword evidence="5 8" id="KW-0732">Signal</keyword>
<protein>
    <recommendedName>
        <fullName evidence="8">Phytosulfokine</fullName>
    </recommendedName>
    <component>
        <recommendedName>
            <fullName evidence="8">Phytosulfokine-alpha</fullName>
            <shortName evidence="8">PSK-alpha</shortName>
            <shortName evidence="8">Phytosulfokine-a</shortName>
        </recommendedName>
    </component>
    <component>
        <recommendedName>
            <fullName evidence="8">Phytosulfokine-beta</fullName>
            <shortName evidence="8">PSK-beta</shortName>
            <shortName evidence="8">Phytosulfokine-b</shortName>
        </recommendedName>
    </component>
</protein>
<keyword evidence="7 8" id="KW-0339">Growth factor</keyword>
<evidence type="ECO:0000256" key="1">
    <source>
        <dbReference type="ARBA" id="ARBA00004613"/>
    </source>
</evidence>
<sequence length="107" mass="12051">MAKIYAKKLYILFMSSAVLLLLLTFAMATRPVKTGILHGRYTHVNTEDSSQGYIEQAGLKAEEAEQNTEELSCGGLDEVECLNRRTLAAHADYIYTQHHNHTQKQLP</sequence>
<dbReference type="PANTHER" id="PTHR33285">
    <property type="entry name" value="PHYTOSULFOKINES 3"/>
    <property type="match status" value="1"/>
</dbReference>
<reference evidence="9 10" key="1">
    <citation type="journal article" date="2021" name="Nat. Plants">
        <title>The Taxus genome provides insights into paclitaxel biosynthesis.</title>
        <authorList>
            <person name="Xiong X."/>
            <person name="Gou J."/>
            <person name="Liao Q."/>
            <person name="Li Y."/>
            <person name="Zhou Q."/>
            <person name="Bi G."/>
            <person name="Li C."/>
            <person name="Du R."/>
            <person name="Wang X."/>
            <person name="Sun T."/>
            <person name="Guo L."/>
            <person name="Liang H."/>
            <person name="Lu P."/>
            <person name="Wu Y."/>
            <person name="Zhang Z."/>
            <person name="Ro D.K."/>
            <person name="Shang Y."/>
            <person name="Huang S."/>
            <person name="Yan J."/>
        </authorList>
    </citation>
    <scope>NUCLEOTIDE SEQUENCE [LARGE SCALE GENOMIC DNA]</scope>
    <source>
        <strain evidence="9">Ta-2019</strain>
    </source>
</reference>